<dbReference type="Proteomes" id="UP000422736">
    <property type="component" value="Chromosome 1"/>
</dbReference>
<dbReference type="Pfam" id="PF09444">
    <property type="entry name" value="MRC1"/>
    <property type="match status" value="1"/>
</dbReference>
<dbReference type="InterPro" id="IPR024146">
    <property type="entry name" value="Claspin"/>
</dbReference>
<accession>A0ABX6EQT6</accession>
<feature type="region of interest" description="Disordered" evidence="4">
    <location>
        <begin position="559"/>
        <end position="605"/>
    </location>
</feature>
<evidence type="ECO:0000256" key="3">
    <source>
        <dbReference type="ARBA" id="ARBA00023242"/>
    </source>
</evidence>
<feature type="compositionally biased region" description="Polar residues" evidence="4">
    <location>
        <begin position="449"/>
        <end position="459"/>
    </location>
</feature>
<keyword evidence="7" id="KW-1185">Reference proteome</keyword>
<evidence type="ECO:0000256" key="2">
    <source>
        <dbReference type="ARBA" id="ARBA00022553"/>
    </source>
</evidence>
<keyword evidence="2" id="KW-0597">Phosphoprotein</keyword>
<evidence type="ECO:0000313" key="6">
    <source>
        <dbReference type="EMBL" id="QGN14181.1"/>
    </source>
</evidence>
<reference evidence="6 7" key="1">
    <citation type="submission" date="2016-03" db="EMBL/GenBank/DDBJ databases">
        <title>How can Kluyveromyces marxianus grow so fast - potential evolutionary course in Saccharomyces Complex revealed by comparative genomics.</title>
        <authorList>
            <person name="Mo W."/>
            <person name="Lu W."/>
            <person name="Yang X."/>
            <person name="Qi J."/>
            <person name="Lv H."/>
        </authorList>
    </citation>
    <scope>NUCLEOTIDE SEQUENCE [LARGE SCALE GENOMIC DNA]</scope>
    <source>
        <strain evidence="6 7">FIM1</strain>
    </source>
</reference>
<feature type="region of interest" description="Disordered" evidence="4">
    <location>
        <begin position="212"/>
        <end position="256"/>
    </location>
</feature>
<organism evidence="6 7">
    <name type="scientific">Kluyveromyces marxianus</name>
    <name type="common">Yeast</name>
    <name type="synonym">Candida kefyr</name>
    <dbReference type="NCBI Taxonomy" id="4911"/>
    <lineage>
        <taxon>Eukaryota</taxon>
        <taxon>Fungi</taxon>
        <taxon>Dikarya</taxon>
        <taxon>Ascomycota</taxon>
        <taxon>Saccharomycotina</taxon>
        <taxon>Saccharomycetes</taxon>
        <taxon>Saccharomycetales</taxon>
        <taxon>Saccharomycetaceae</taxon>
        <taxon>Kluyveromyces</taxon>
    </lineage>
</organism>
<dbReference type="PANTHER" id="PTHR14396:SF10">
    <property type="entry name" value="CLASPIN"/>
    <property type="match status" value="1"/>
</dbReference>
<evidence type="ECO:0000313" key="7">
    <source>
        <dbReference type="Proteomes" id="UP000422736"/>
    </source>
</evidence>
<feature type="domain" description="DNA replication checkpoint mediator MRC1" evidence="5">
    <location>
        <begin position="633"/>
        <end position="769"/>
    </location>
</feature>
<name>A0ABX6EQT6_KLUMA</name>
<proteinExistence type="predicted"/>
<feature type="region of interest" description="Disordered" evidence="4">
    <location>
        <begin position="645"/>
        <end position="669"/>
    </location>
</feature>
<dbReference type="InterPro" id="IPR018564">
    <property type="entry name" value="Repl_chkpnt_MRC1_dom"/>
</dbReference>
<feature type="compositionally biased region" description="Low complexity" evidence="4">
    <location>
        <begin position="583"/>
        <end position="602"/>
    </location>
</feature>
<feature type="compositionally biased region" description="Basic and acidic residues" evidence="4">
    <location>
        <begin position="228"/>
        <end position="246"/>
    </location>
</feature>
<dbReference type="PANTHER" id="PTHR14396">
    <property type="entry name" value="CLASPIN"/>
    <property type="match status" value="1"/>
</dbReference>
<feature type="compositionally biased region" description="Polar residues" evidence="4">
    <location>
        <begin position="212"/>
        <end position="227"/>
    </location>
</feature>
<feature type="region of interest" description="Disordered" evidence="4">
    <location>
        <begin position="913"/>
        <end position="946"/>
    </location>
</feature>
<feature type="compositionally biased region" description="Polar residues" evidence="4">
    <location>
        <begin position="286"/>
        <end position="306"/>
    </location>
</feature>
<feature type="region of interest" description="Disordered" evidence="4">
    <location>
        <begin position="438"/>
        <end position="536"/>
    </location>
</feature>
<evidence type="ECO:0000256" key="1">
    <source>
        <dbReference type="ARBA" id="ARBA00004123"/>
    </source>
</evidence>
<gene>
    <name evidence="6" type="primary">MRC1</name>
    <name evidence="6" type="ORF">FIM1_834</name>
</gene>
<feature type="region of interest" description="Disordered" evidence="4">
    <location>
        <begin position="282"/>
        <end position="306"/>
    </location>
</feature>
<protein>
    <submittedName>
        <fullName evidence="6">Mediator of replication checkpoint protein 1</fullName>
    </submittedName>
</protein>
<keyword evidence="3" id="KW-0539">Nucleus</keyword>
<dbReference type="EMBL" id="CP015054">
    <property type="protein sequence ID" value="QGN14181.1"/>
    <property type="molecule type" value="Genomic_DNA"/>
</dbReference>
<evidence type="ECO:0000259" key="5">
    <source>
        <dbReference type="Pfam" id="PF09444"/>
    </source>
</evidence>
<sequence>MDLLDNLDISLNKRTKTYQKENDKDVEAELEINKPVLNVEKLVDRVKNRLEGGNSNKFTALRTKELDNLASIDDNIYEGEQIDDEYLSMHNAPKSPRASTQTQVIETESTSQTQIIQPGPAVTYNAQTNTQLQETQIYTQVIEKEYKNGYRNSMSTKTPLNTNSIDLQNLRDNQTFPAEKSAPSSSFQFKLGRDPAYSLLSNTTGITENVHTTAVIPTQLDTQNADTSSEREEQQKQEEKQEKQEENNEENISKKNIPIETIPLMITNKKYSPQQFIDAFDESDSSSECKTSDYGNNVQDNKPISNHVEGSNDISIATKIRNENVTIKARNQTVIELNSSSESEDDFNSISTKAALLVIKAKRSKNKKASTTSTPTPKTDSLKELFTSLKVKNRKQILEHRKELSDKKGISIEAIENEKIQVEKLLEQELERNRRIKMKEKREREKSKTANQLSNTSEINESDVPESDVMESDISLLEDDVAQSSDPEDINDMNTEDGNIIDKKKIVNPIIQDDEDEEENGKGASDSADHMNASTNGIGINLGHYGDNLDFTSAQERETDIEDEPIPKLMIHSKRSSPGNRKLLLGELSSSSEESSDSYTSLNDEEKKELLLKAKLKRREEAKLAKKRKAELKSSGINKIFEMEAEESEDEWHGVGGADGENSDDYDSELDDMLDDISRNKFDTAAIRQKLAAENKELDEKMINKILHDIKTGGFRKRGKGALDLELSDDEDEFLREFRERRREEMRRKILANPDGLPNNEKSKAFFESMIEETDKTNVHTQPNHDQVEDNKKKLIISEEFVQSSLSFLSAKDDEINEFKLTRTTKGELEDLESLKQVSSIKVMESPDSRRKRTYSDDVDEASVDFKLPSIIKSFSSNADINDKFKTGVKTVTVSKSYKVAAGSKSSVTFLRKKRKLRAPKAHDSKKSLNRKSTSSLFDSNADSFS</sequence>
<evidence type="ECO:0000256" key="4">
    <source>
        <dbReference type="SAM" id="MobiDB-lite"/>
    </source>
</evidence>
<feature type="compositionally biased region" description="Acidic residues" evidence="4">
    <location>
        <begin position="460"/>
        <end position="495"/>
    </location>
</feature>
<feature type="compositionally biased region" description="Polar residues" evidence="4">
    <location>
        <begin position="931"/>
        <end position="946"/>
    </location>
</feature>
<comment type="subcellular location">
    <subcellularLocation>
        <location evidence="1">Nucleus</location>
    </subcellularLocation>
</comment>